<evidence type="ECO:0000256" key="1">
    <source>
        <dbReference type="ARBA" id="ARBA00004496"/>
    </source>
</evidence>
<dbReference type="PANTHER" id="PTHR44085:SF2">
    <property type="entry name" value="SEPIAPTERIN REDUCTASE"/>
    <property type="match status" value="1"/>
</dbReference>
<comment type="subcellular location">
    <subcellularLocation>
        <location evidence="1">Cytoplasm</location>
    </subcellularLocation>
</comment>
<dbReference type="InterPro" id="IPR002347">
    <property type="entry name" value="SDR_fam"/>
</dbReference>
<dbReference type="Pfam" id="PF00106">
    <property type="entry name" value="adh_short"/>
    <property type="match status" value="1"/>
</dbReference>
<dbReference type="PANTHER" id="PTHR44085">
    <property type="entry name" value="SEPIAPTERIN REDUCTASE"/>
    <property type="match status" value="1"/>
</dbReference>
<evidence type="ECO:0000256" key="3">
    <source>
        <dbReference type="ARBA" id="ARBA00022857"/>
    </source>
</evidence>
<dbReference type="AlphaFoldDB" id="A0A9Q0Y9S9"/>
<keyword evidence="2" id="KW-0963">Cytoplasm</keyword>
<keyword evidence="3" id="KW-0521">NADP</keyword>
<dbReference type="InterPro" id="IPR036291">
    <property type="entry name" value="NAD(P)-bd_dom_sf"/>
</dbReference>
<keyword evidence="6" id="KW-1185">Reference proteome</keyword>
<dbReference type="GO" id="GO:0006729">
    <property type="term" value="P:tetrahydrobiopterin biosynthetic process"/>
    <property type="evidence" value="ECO:0007669"/>
    <property type="project" value="TreeGrafter"/>
</dbReference>
<evidence type="ECO:0000313" key="6">
    <source>
        <dbReference type="Proteomes" id="UP001152320"/>
    </source>
</evidence>
<evidence type="ECO:0000256" key="4">
    <source>
        <dbReference type="ARBA" id="ARBA00023002"/>
    </source>
</evidence>
<dbReference type="EMBL" id="JAIZAY010000743">
    <property type="protein sequence ID" value="KAJ8017995.1"/>
    <property type="molecule type" value="Genomic_DNA"/>
</dbReference>
<dbReference type="Proteomes" id="UP001152320">
    <property type="component" value="Unassembled WGS sequence"/>
</dbReference>
<sequence>MSMLKLPTLGIISGASRGIGRAIAIELAKKVDPASTFYLTARSMESLEETAHVIKRDVDKKLDIRCVSIDMSDERSVSGFNKSIFSNVGDISRFSHAVLVHNAGSIGNIDKKARELHDISAIQNYFFFNMTAPITLTSAFLQHLANNHSKLRKTVVQITSLSVTAPQKSMHLYCTGKAGREIFFRVMALEEPDVKILSYDPGLVNTDLYTGLQSSTDTEMRMLAKNLSGQPFFLSPQQSAETLCNVLEEDKYESGSIVRAYEVMNIDVGAFLNQG</sequence>
<reference evidence="5" key="1">
    <citation type="submission" date="2021-10" db="EMBL/GenBank/DDBJ databases">
        <title>Tropical sea cucumber genome reveals ecological adaptation and Cuvierian tubules defense mechanism.</title>
        <authorList>
            <person name="Chen T."/>
        </authorList>
    </citation>
    <scope>NUCLEOTIDE SEQUENCE</scope>
    <source>
        <strain evidence="5">Nanhai2018</strain>
        <tissue evidence="5">Muscle</tissue>
    </source>
</reference>
<dbReference type="OrthoDB" id="153074at2759"/>
<accession>A0A9Q0Y9S9</accession>
<keyword evidence="4" id="KW-0560">Oxidoreductase</keyword>
<dbReference type="GO" id="GO:0005737">
    <property type="term" value="C:cytoplasm"/>
    <property type="evidence" value="ECO:0007669"/>
    <property type="project" value="UniProtKB-SubCell"/>
</dbReference>
<protein>
    <submittedName>
        <fullName evidence="5">Sepiapterin reductase</fullName>
    </submittedName>
</protein>
<gene>
    <name evidence="5" type="ORF">HOLleu_44260</name>
</gene>
<name>A0A9Q0Y9S9_HOLLE</name>
<dbReference type="Gene3D" id="3.40.50.720">
    <property type="entry name" value="NAD(P)-binding Rossmann-like Domain"/>
    <property type="match status" value="1"/>
</dbReference>
<evidence type="ECO:0000313" key="5">
    <source>
        <dbReference type="EMBL" id="KAJ8017995.1"/>
    </source>
</evidence>
<dbReference type="SUPFAM" id="SSF51735">
    <property type="entry name" value="NAD(P)-binding Rossmann-fold domains"/>
    <property type="match status" value="1"/>
</dbReference>
<comment type="caution">
    <text evidence="5">The sequence shown here is derived from an EMBL/GenBank/DDBJ whole genome shotgun (WGS) entry which is preliminary data.</text>
</comment>
<evidence type="ECO:0000256" key="2">
    <source>
        <dbReference type="ARBA" id="ARBA00022490"/>
    </source>
</evidence>
<dbReference type="PRINTS" id="PR00081">
    <property type="entry name" value="GDHRDH"/>
</dbReference>
<proteinExistence type="predicted"/>
<dbReference type="InterPro" id="IPR051721">
    <property type="entry name" value="Biopterin_syn/organic_redct"/>
</dbReference>
<organism evidence="5 6">
    <name type="scientific">Holothuria leucospilota</name>
    <name type="common">Black long sea cucumber</name>
    <name type="synonym">Mertensiothuria leucospilota</name>
    <dbReference type="NCBI Taxonomy" id="206669"/>
    <lineage>
        <taxon>Eukaryota</taxon>
        <taxon>Metazoa</taxon>
        <taxon>Echinodermata</taxon>
        <taxon>Eleutherozoa</taxon>
        <taxon>Echinozoa</taxon>
        <taxon>Holothuroidea</taxon>
        <taxon>Aspidochirotacea</taxon>
        <taxon>Aspidochirotida</taxon>
        <taxon>Holothuriidae</taxon>
        <taxon>Holothuria</taxon>
    </lineage>
</organism>
<dbReference type="GO" id="GO:0004757">
    <property type="term" value="F:sepiapterin reductase (NADP+) activity"/>
    <property type="evidence" value="ECO:0007669"/>
    <property type="project" value="TreeGrafter"/>
</dbReference>